<dbReference type="EMBL" id="WJXB01000001">
    <property type="protein sequence ID" value="MRN51729.1"/>
    <property type="molecule type" value="Genomic_DNA"/>
</dbReference>
<dbReference type="Proteomes" id="UP000463051">
    <property type="component" value="Unassembled WGS sequence"/>
</dbReference>
<dbReference type="Gene3D" id="2.60.120.260">
    <property type="entry name" value="Galactose-binding domain-like"/>
    <property type="match status" value="1"/>
</dbReference>
<sequence>MNDGNDQAEWKSSPVTWPSWWQVDLGETGPLGRLLTVRVIQPVTVKLDSSGTIKP</sequence>
<feature type="domain" description="F5/8 type C" evidence="1">
    <location>
        <begin position="1"/>
        <end position="28"/>
    </location>
</feature>
<evidence type="ECO:0000313" key="3">
    <source>
        <dbReference type="Proteomes" id="UP000463051"/>
    </source>
</evidence>
<reference evidence="2 3" key="1">
    <citation type="submission" date="2019-11" db="EMBL/GenBank/DDBJ databases">
        <title>Paenibacillus monticola sp. nov., a novel PGPR strain isolated from mountain sample in China.</title>
        <authorList>
            <person name="Zhao Q."/>
            <person name="Li H.-P."/>
            <person name="Zhang J.-L."/>
        </authorList>
    </citation>
    <scope>NUCLEOTIDE SEQUENCE [LARGE SCALE GENOMIC DNA]</scope>
    <source>
        <strain evidence="2 3">LC-T2</strain>
    </source>
</reference>
<evidence type="ECO:0000259" key="1">
    <source>
        <dbReference type="PROSITE" id="PS50022"/>
    </source>
</evidence>
<accession>A0A7X2KZY5</accession>
<protein>
    <recommendedName>
        <fullName evidence="1">F5/8 type C domain-containing protein</fullName>
    </recommendedName>
</protein>
<proteinExistence type="predicted"/>
<comment type="caution">
    <text evidence="2">The sequence shown here is derived from an EMBL/GenBank/DDBJ whole genome shotgun (WGS) entry which is preliminary data.</text>
</comment>
<dbReference type="AlphaFoldDB" id="A0A7X2KZY5"/>
<name>A0A7X2KZY5_9BACL</name>
<dbReference type="PROSITE" id="PS50022">
    <property type="entry name" value="FA58C_3"/>
    <property type="match status" value="1"/>
</dbReference>
<dbReference type="InterPro" id="IPR000421">
    <property type="entry name" value="FA58C"/>
</dbReference>
<gene>
    <name evidence="2" type="ORF">GJB61_01745</name>
</gene>
<evidence type="ECO:0000313" key="2">
    <source>
        <dbReference type="EMBL" id="MRN51729.1"/>
    </source>
</evidence>
<organism evidence="2 3">
    <name type="scientific">Paenibacillus monticola</name>
    <dbReference type="NCBI Taxonomy" id="2666075"/>
    <lineage>
        <taxon>Bacteria</taxon>
        <taxon>Bacillati</taxon>
        <taxon>Bacillota</taxon>
        <taxon>Bacilli</taxon>
        <taxon>Bacillales</taxon>
        <taxon>Paenibacillaceae</taxon>
        <taxon>Paenibacillus</taxon>
    </lineage>
</organism>
<keyword evidence="3" id="KW-1185">Reference proteome</keyword>